<dbReference type="PIRSF" id="PIRSF000144">
    <property type="entry name" value="CbbBc"/>
    <property type="match status" value="1"/>
</dbReference>
<evidence type="ECO:0000259" key="4">
    <source>
        <dbReference type="Pfam" id="PF00384"/>
    </source>
</evidence>
<dbReference type="Gene3D" id="3.40.228.10">
    <property type="entry name" value="Dimethylsulfoxide Reductase, domain 2"/>
    <property type="match status" value="1"/>
</dbReference>
<organism evidence="6 7">
    <name type="scientific">Rhodopirellula sallentina SM41</name>
    <dbReference type="NCBI Taxonomy" id="1263870"/>
    <lineage>
        <taxon>Bacteria</taxon>
        <taxon>Pseudomonadati</taxon>
        <taxon>Planctomycetota</taxon>
        <taxon>Planctomycetia</taxon>
        <taxon>Pirellulales</taxon>
        <taxon>Pirellulaceae</taxon>
        <taxon>Rhodopirellula</taxon>
    </lineage>
</organism>
<dbReference type="InterPro" id="IPR009010">
    <property type="entry name" value="Asp_de-COase-like_dom_sf"/>
</dbReference>
<dbReference type="SUPFAM" id="SSF50692">
    <property type="entry name" value="ADC-like"/>
    <property type="match status" value="1"/>
</dbReference>
<dbReference type="SUPFAM" id="SSF53706">
    <property type="entry name" value="Formate dehydrogenase/DMSO reductase, domains 1-3"/>
    <property type="match status" value="1"/>
</dbReference>
<dbReference type="GO" id="GO:0045333">
    <property type="term" value="P:cellular respiration"/>
    <property type="evidence" value="ECO:0007669"/>
    <property type="project" value="UniProtKB-ARBA"/>
</dbReference>
<evidence type="ECO:0000313" key="7">
    <source>
        <dbReference type="Proteomes" id="UP000011885"/>
    </source>
</evidence>
<evidence type="ECO:0000256" key="2">
    <source>
        <dbReference type="ARBA" id="ARBA00023004"/>
    </source>
</evidence>
<dbReference type="CDD" id="cd02787">
    <property type="entry name" value="MopB_CT_ydeP"/>
    <property type="match status" value="1"/>
</dbReference>
<keyword evidence="2" id="KW-0408">Iron</keyword>
<dbReference type="PANTHER" id="PTHR43105:SF4">
    <property type="entry name" value="PROTEIN YDEP"/>
    <property type="match status" value="1"/>
</dbReference>
<dbReference type="GO" id="GO:0016020">
    <property type="term" value="C:membrane"/>
    <property type="evidence" value="ECO:0007669"/>
    <property type="project" value="TreeGrafter"/>
</dbReference>
<dbReference type="Pfam" id="PF00384">
    <property type="entry name" value="Molybdopterin"/>
    <property type="match status" value="1"/>
</dbReference>
<comment type="caution">
    <text evidence="6">The sequence shown here is derived from an EMBL/GenBank/DDBJ whole genome shotgun (WGS) entry which is preliminary data.</text>
</comment>
<dbReference type="GO" id="GO:0030151">
    <property type="term" value="F:molybdenum ion binding"/>
    <property type="evidence" value="ECO:0007669"/>
    <property type="project" value="InterPro"/>
</dbReference>
<dbReference type="PATRIC" id="fig|1263870.3.peg.5412"/>
<reference evidence="6 7" key="1">
    <citation type="journal article" date="2013" name="Mar. Genomics">
        <title>Expression of sulfatases in Rhodopirellula baltica and the diversity of sulfatases in the genus Rhodopirellula.</title>
        <authorList>
            <person name="Wegner C.E."/>
            <person name="Richter-Heitmann T."/>
            <person name="Klindworth A."/>
            <person name="Klockow C."/>
            <person name="Richter M."/>
            <person name="Achstetter T."/>
            <person name="Glockner F.O."/>
            <person name="Harder J."/>
        </authorList>
    </citation>
    <scope>NUCLEOTIDE SEQUENCE [LARGE SCALE GENOMIC DNA]</scope>
    <source>
        <strain evidence="6 7">SM41</strain>
    </source>
</reference>
<evidence type="ECO:0000313" key="6">
    <source>
        <dbReference type="EMBL" id="EMI53454.1"/>
    </source>
</evidence>
<keyword evidence="1" id="KW-0479">Metal-binding</keyword>
<evidence type="ECO:0000259" key="5">
    <source>
        <dbReference type="Pfam" id="PF01568"/>
    </source>
</evidence>
<feature type="domain" description="Molybdopterin dinucleotide-binding" evidence="5">
    <location>
        <begin position="618"/>
        <end position="719"/>
    </location>
</feature>
<dbReference type="OrthoDB" id="9805142at2"/>
<name>M5TWP1_9BACT</name>
<accession>M5TWP1</accession>
<dbReference type="GO" id="GO:0008863">
    <property type="term" value="F:formate dehydrogenase (NAD+) activity"/>
    <property type="evidence" value="ECO:0007669"/>
    <property type="project" value="InterPro"/>
</dbReference>
<sequence>MRVRSGGGFRAILYSLKKGREAGGYWKFFKAMRSRNTCKTCALGMGGQKGGMVNEKGAFPEVCKKSMQAMVSDMQPGIDPTFWKKNPIEKLKKLSPRKLEYLGRLLHPVRYRAGASHFETITWEEAFNSIVAKLKSLTPDETFWYFSGRSSNEAGFLLQLLARVYGTNNVNNCSYYCHQASGVGLQTSVGSGTATIDLSDLEKADLVFLIGGNPASNHPRLMSSLLHVRRHGGKVVVINPVRETGLVNFRIPSDPLSLVKGSKIASHYTMPHIGGDLALLWGIAKSLREHDQIDTEFLQKHCRDDAEFLARVDEIPWDEIESKSGVTRDEIETIAKMYAESERTVFAWTMGITHHAHGVDNVQAIANLAMCRGMVGRPGAGLMPIRGHSNVQGIGSVGVTPKLKQQIFDSLQSKFNVKLPTTNGLDTLACMEGAADGSIKAAFCLGGNLFGSNPDAGFADHALSNLDMNVMMSTTLNTGHVHGLAAETIILPVLARDEEPEPTTQESMFNFVRLSDGGPRRLPGPRSEVDVISTLGKRLLPDAEGIDWDQMQHTETIRQWIGGVVPGYEKIQSIGKTKEEFHIGGRIYHEPTFGTDDGRAVMHAHALPPLKGTGDDELRLMTVRSEGQFNTVVYEEEDLYRNQERRDIILMHPDDLRRLGLQHDQRVRVENETGHMDSILARGYEDIRPGNALMYYPECNVLVSRYADPQSKTPAFKGVVVKVLAMQTA</sequence>
<dbReference type="RefSeq" id="WP_008684951.1">
    <property type="nucleotide sequence ID" value="NZ_ANOH01000351.1"/>
</dbReference>
<dbReference type="EMBL" id="ANOH01000351">
    <property type="protein sequence ID" value="EMI53454.1"/>
    <property type="molecule type" value="Genomic_DNA"/>
</dbReference>
<dbReference type="InterPro" id="IPR037951">
    <property type="entry name" value="MopB_CT_YdeP"/>
</dbReference>
<dbReference type="InterPro" id="IPR006656">
    <property type="entry name" value="Mopterin_OxRdtase"/>
</dbReference>
<evidence type="ECO:0000256" key="3">
    <source>
        <dbReference type="ARBA" id="ARBA00023014"/>
    </source>
</evidence>
<dbReference type="InterPro" id="IPR010046">
    <property type="entry name" value="Mopterin_OxRdtse_a_bac"/>
</dbReference>
<dbReference type="Gene3D" id="3.40.50.740">
    <property type="match status" value="1"/>
</dbReference>
<dbReference type="GO" id="GO:0043546">
    <property type="term" value="F:molybdopterin cofactor binding"/>
    <property type="evidence" value="ECO:0007669"/>
    <property type="project" value="InterPro"/>
</dbReference>
<dbReference type="GO" id="GO:0051539">
    <property type="term" value="F:4 iron, 4 sulfur cluster binding"/>
    <property type="evidence" value="ECO:0007669"/>
    <property type="project" value="InterPro"/>
</dbReference>
<protein>
    <submittedName>
        <fullName evidence="6">Oxidoreductase alpha (Molybdopterin) subunit</fullName>
    </submittedName>
</protein>
<feature type="domain" description="Molybdopterin oxidoreductase" evidence="4">
    <location>
        <begin position="104"/>
        <end position="478"/>
    </location>
</feature>
<dbReference type="InterPro" id="IPR050123">
    <property type="entry name" value="Prok_molybdopt-oxidoreductase"/>
</dbReference>
<gene>
    <name evidence="6" type="ORF">RSSM_05118</name>
</gene>
<dbReference type="Pfam" id="PF01568">
    <property type="entry name" value="Molydop_binding"/>
    <property type="match status" value="1"/>
</dbReference>
<evidence type="ECO:0000256" key="1">
    <source>
        <dbReference type="ARBA" id="ARBA00022723"/>
    </source>
</evidence>
<dbReference type="Gene3D" id="2.40.40.20">
    <property type="match status" value="1"/>
</dbReference>
<keyword evidence="7" id="KW-1185">Reference proteome</keyword>
<keyword evidence="3" id="KW-0411">Iron-sulfur</keyword>
<dbReference type="InterPro" id="IPR006657">
    <property type="entry name" value="MoPterin_dinucl-bd_dom"/>
</dbReference>
<dbReference type="NCBIfam" id="TIGR01701">
    <property type="entry name" value="Fdhalpha-like"/>
    <property type="match status" value="1"/>
</dbReference>
<proteinExistence type="predicted"/>
<dbReference type="PANTHER" id="PTHR43105">
    <property type="entry name" value="RESPIRATORY NITRATE REDUCTASE"/>
    <property type="match status" value="1"/>
</dbReference>
<dbReference type="AlphaFoldDB" id="M5TWP1"/>
<dbReference type="Proteomes" id="UP000011885">
    <property type="component" value="Unassembled WGS sequence"/>
</dbReference>